<proteinExistence type="predicted"/>
<dbReference type="RefSeq" id="WP_189644080.1">
    <property type="nucleotide sequence ID" value="NZ_BNAL01000052.1"/>
</dbReference>
<dbReference type="InterPro" id="IPR035985">
    <property type="entry name" value="Ubiquitin-activating_enz"/>
</dbReference>
<feature type="domain" description="THIF-type NAD/FAD binding fold" evidence="1">
    <location>
        <begin position="13"/>
        <end position="226"/>
    </location>
</feature>
<reference evidence="3" key="1">
    <citation type="journal article" date="2019" name="Int. J. Syst. Evol. Microbiol.">
        <title>The Global Catalogue of Microorganisms (GCM) 10K type strain sequencing project: providing services to taxonomists for standard genome sequencing and annotation.</title>
        <authorList>
            <consortium name="The Broad Institute Genomics Platform"/>
            <consortium name="The Broad Institute Genome Sequencing Center for Infectious Disease"/>
            <person name="Wu L."/>
            <person name="Ma J."/>
        </authorList>
    </citation>
    <scope>NUCLEOTIDE SEQUENCE [LARGE SCALE GENOMIC DNA]</scope>
    <source>
        <strain evidence="3">CGMCC 1.18439</strain>
    </source>
</reference>
<dbReference type="Gene3D" id="3.40.50.720">
    <property type="entry name" value="NAD(P)-binding Rossmann-like Domain"/>
    <property type="match status" value="1"/>
</dbReference>
<dbReference type="SUPFAM" id="SSF69572">
    <property type="entry name" value="Activating enzymes of the ubiquitin-like proteins"/>
    <property type="match status" value="1"/>
</dbReference>
<protein>
    <submittedName>
        <fullName evidence="2">Thiazole biosynthesis adenylyltransferase ThiF</fullName>
    </submittedName>
</protein>
<dbReference type="PANTHER" id="PTHR10953">
    <property type="entry name" value="UBIQUITIN-ACTIVATING ENZYME E1"/>
    <property type="match status" value="1"/>
</dbReference>
<dbReference type="InterPro" id="IPR022500">
    <property type="entry name" value="PRTRC_ThiF"/>
</dbReference>
<evidence type="ECO:0000259" key="1">
    <source>
        <dbReference type="Pfam" id="PF00899"/>
    </source>
</evidence>
<keyword evidence="2" id="KW-0808">Transferase</keyword>
<dbReference type="NCBIfam" id="TIGR03736">
    <property type="entry name" value="PRTRC_ThiF"/>
    <property type="match status" value="1"/>
</dbReference>
<dbReference type="Proteomes" id="UP000632154">
    <property type="component" value="Unassembled WGS sequence"/>
</dbReference>
<dbReference type="PANTHER" id="PTHR10953:SF247">
    <property type="entry name" value="SLL6053 PROTEIN"/>
    <property type="match status" value="1"/>
</dbReference>
<gene>
    <name evidence="2" type="ORF">GCM10017783_24900</name>
</gene>
<sequence>MNAPLTLFSNHPRTARIALIGAGGTGSELLSHLLRLHQALISLQQPGLDVTVYDADRVSESNLVRQRFSAPDLGQNKAVTLVRRVNLAGNVSWRACPQHYTGEFLQADIVISCVDSRSARAKLHGAARQQRWWWLDCGNDHTTGQVILGRAGVLPLATELHPELMDTALPDDGPSCSTMEAIKRQDLFVNAHVAAHAADLLWNFIHTDKGIKHHARYFSLQNHTLSARSIPA</sequence>
<evidence type="ECO:0000313" key="2">
    <source>
        <dbReference type="EMBL" id="GHG11600.1"/>
    </source>
</evidence>
<dbReference type="Pfam" id="PF00899">
    <property type="entry name" value="ThiF"/>
    <property type="match status" value="1"/>
</dbReference>
<organism evidence="2 3">
    <name type="scientific">Deinococcus piscis</name>
    <dbReference type="NCBI Taxonomy" id="394230"/>
    <lineage>
        <taxon>Bacteria</taxon>
        <taxon>Thermotogati</taxon>
        <taxon>Deinococcota</taxon>
        <taxon>Deinococci</taxon>
        <taxon>Deinococcales</taxon>
        <taxon>Deinococcaceae</taxon>
        <taxon>Deinococcus</taxon>
    </lineage>
</organism>
<dbReference type="CDD" id="cd01483">
    <property type="entry name" value="E1_enzyme_family"/>
    <property type="match status" value="1"/>
</dbReference>
<dbReference type="InterPro" id="IPR000594">
    <property type="entry name" value="ThiF_NAD_FAD-bd"/>
</dbReference>
<evidence type="ECO:0000313" key="3">
    <source>
        <dbReference type="Proteomes" id="UP000632154"/>
    </source>
</evidence>
<comment type="caution">
    <text evidence="2">The sequence shown here is derived from an EMBL/GenBank/DDBJ whole genome shotgun (WGS) entry which is preliminary data.</text>
</comment>
<dbReference type="EMBL" id="BNAL01000052">
    <property type="protein sequence ID" value="GHG11600.1"/>
    <property type="molecule type" value="Genomic_DNA"/>
</dbReference>
<keyword evidence="3" id="KW-1185">Reference proteome</keyword>
<name>A0ABQ3KBD2_9DEIO</name>
<dbReference type="InterPro" id="IPR045886">
    <property type="entry name" value="ThiF/MoeB/HesA"/>
</dbReference>
<dbReference type="GO" id="GO:0016779">
    <property type="term" value="F:nucleotidyltransferase activity"/>
    <property type="evidence" value="ECO:0007669"/>
    <property type="project" value="UniProtKB-KW"/>
</dbReference>
<accession>A0ABQ3KBD2</accession>
<keyword evidence="2" id="KW-0548">Nucleotidyltransferase</keyword>